<protein>
    <submittedName>
        <fullName evidence="2">Uncharacterized protein</fullName>
    </submittedName>
</protein>
<proteinExistence type="inferred from homology"/>
<dbReference type="EMBL" id="JAPFFJ010000006">
    <property type="protein sequence ID" value="KAJ6426152.1"/>
    <property type="molecule type" value="Genomic_DNA"/>
</dbReference>
<dbReference type="SUPFAM" id="SSF53756">
    <property type="entry name" value="UDP-Glycosyltransferase/glycogen phosphorylase"/>
    <property type="match status" value="1"/>
</dbReference>
<evidence type="ECO:0000313" key="3">
    <source>
        <dbReference type="Proteomes" id="UP001162972"/>
    </source>
</evidence>
<dbReference type="PANTHER" id="PTHR48048:SF45">
    <property type="entry name" value="GLYCOSYLTRANSFERASE"/>
    <property type="match status" value="1"/>
</dbReference>
<dbReference type="AlphaFoldDB" id="A0AAD6KMB7"/>
<accession>A0AAD6KMB7</accession>
<dbReference type="GO" id="GO:0035251">
    <property type="term" value="F:UDP-glucosyltransferase activity"/>
    <property type="evidence" value="ECO:0007669"/>
    <property type="project" value="InterPro"/>
</dbReference>
<dbReference type="Gene3D" id="3.40.50.2000">
    <property type="entry name" value="Glycogen Phosphorylase B"/>
    <property type="match status" value="2"/>
</dbReference>
<dbReference type="InterPro" id="IPR050481">
    <property type="entry name" value="UDP-glycosyltransf_plant"/>
</dbReference>
<name>A0AAD6KMB7_9ROSI</name>
<comment type="caution">
    <text evidence="2">The sequence shown here is derived from an EMBL/GenBank/DDBJ whole genome shotgun (WGS) entry which is preliminary data.</text>
</comment>
<reference evidence="2 3" key="1">
    <citation type="journal article" date="2023" name="Int. J. Mol. Sci.">
        <title>De Novo Assembly and Annotation of 11 Diverse Shrub Willow (Salix) Genomes Reveals Novel Gene Organization in Sex-Linked Regions.</title>
        <authorList>
            <person name="Hyden B."/>
            <person name="Feng K."/>
            <person name="Yates T.B."/>
            <person name="Jawdy S."/>
            <person name="Cereghino C."/>
            <person name="Smart L.B."/>
            <person name="Muchero W."/>
        </authorList>
    </citation>
    <scope>NUCLEOTIDE SEQUENCE [LARGE SCALE GENOMIC DNA]</scope>
    <source>
        <tissue evidence="2">Shoot tip</tissue>
    </source>
</reference>
<dbReference type="PANTHER" id="PTHR48048">
    <property type="entry name" value="GLYCOSYLTRANSFERASE"/>
    <property type="match status" value="1"/>
</dbReference>
<gene>
    <name evidence="2" type="ORF">OIU84_026687</name>
</gene>
<evidence type="ECO:0000256" key="1">
    <source>
        <dbReference type="ARBA" id="ARBA00009995"/>
    </source>
</evidence>
<evidence type="ECO:0000313" key="2">
    <source>
        <dbReference type="EMBL" id="KAJ6426152.1"/>
    </source>
</evidence>
<comment type="similarity">
    <text evidence="1">Belongs to the UDP-glycosyltransferase family.</text>
</comment>
<keyword evidence="3" id="KW-1185">Reference proteome</keyword>
<sequence>MLSWSCRVWKILFPAKLLPSVMLNKEWLSILISPARKFRETKGIMVNTFEELESHAINSFSNGNTPPVYPVGPILNLNGDGDRDVESDKSKDIRQWLDDQPLSSVVYLCFG</sequence>
<dbReference type="Proteomes" id="UP001162972">
    <property type="component" value="Chromosome 16"/>
</dbReference>
<organism evidence="2 3">
    <name type="scientific">Salix udensis</name>
    <dbReference type="NCBI Taxonomy" id="889485"/>
    <lineage>
        <taxon>Eukaryota</taxon>
        <taxon>Viridiplantae</taxon>
        <taxon>Streptophyta</taxon>
        <taxon>Embryophyta</taxon>
        <taxon>Tracheophyta</taxon>
        <taxon>Spermatophyta</taxon>
        <taxon>Magnoliopsida</taxon>
        <taxon>eudicotyledons</taxon>
        <taxon>Gunneridae</taxon>
        <taxon>Pentapetalae</taxon>
        <taxon>rosids</taxon>
        <taxon>fabids</taxon>
        <taxon>Malpighiales</taxon>
        <taxon>Salicaceae</taxon>
        <taxon>Saliceae</taxon>
        <taxon>Salix</taxon>
    </lineage>
</organism>